<protein>
    <recommendedName>
        <fullName evidence="3">Asparagine synthase</fullName>
    </recommendedName>
</protein>
<comment type="caution">
    <text evidence="1">The sequence shown here is derived from an EMBL/GenBank/DDBJ whole genome shotgun (WGS) entry which is preliminary data.</text>
</comment>
<evidence type="ECO:0008006" key="3">
    <source>
        <dbReference type="Google" id="ProtNLM"/>
    </source>
</evidence>
<sequence length="583" mass="65335">MNVNFCVAALSQRGRNLLPAIWEEALRRGGEAYDTTNGASLVTEDRAVFNARAADGIWKAPTWIESDGDVLALSQPPVSYVEEVAEEAWTEWTLRTLRDDAGRRSVHPGYFGIQLSRDGSLEAWNDLFGFGRSYYVHNDDFVVVGNQIAMVSLFCSEPLTVDEYGCDVQAQIGFWPENNSPMEQITRLGAAEVVSVSADGVAHRRTYSSPKEWFGYREVEPDFQAVADSLRLSASNCGAIAVEPPAVHLSGGQDSRVTAAAWIAGGKPARVITNGTLPGEVAIAQQLMDALDEKISLEDRGITYKIKESNVAEYAEFSMEDRLRTAMLMWDGDFATGNLKGPVRMPPRRGRLTIGGANGEVMHGIHYATEATLEAVRKLSHPVDKLFKQFPGRYNTAESRPNAVAYLERCKQFTIDMGHTDATALNVFQMTSKYRRWINNQMGAAYFILLLNPVFVRTSLDLTPEQRVDRLMQRKLAGALIPSWEDIPYYKSTLAESTTINKAKANRSWETAPGYMEHLLQDRSRWKRYFDPAKMHELEEAVYMGEGHRGHETILHHAYTLDAIPDHVAHLEHMRRALWARVS</sequence>
<dbReference type="EMBL" id="JADBED010000001">
    <property type="protein sequence ID" value="MBE1523396.1"/>
    <property type="molecule type" value="Genomic_DNA"/>
</dbReference>
<gene>
    <name evidence="1" type="ORF">H4W27_000514</name>
</gene>
<reference evidence="1 2" key="1">
    <citation type="submission" date="2020-10" db="EMBL/GenBank/DDBJ databases">
        <title>Sequencing the genomes of 1000 actinobacteria strains.</title>
        <authorList>
            <person name="Klenk H.-P."/>
        </authorList>
    </citation>
    <scope>NUCLEOTIDE SEQUENCE [LARGE SCALE GENOMIC DNA]</scope>
    <source>
        <strain evidence="1 2">DSM 15666</strain>
    </source>
</reference>
<organism evidence="1 2">
    <name type="scientific">Nesterenkonia lutea</name>
    <dbReference type="NCBI Taxonomy" id="272919"/>
    <lineage>
        <taxon>Bacteria</taxon>
        <taxon>Bacillati</taxon>
        <taxon>Actinomycetota</taxon>
        <taxon>Actinomycetes</taxon>
        <taxon>Micrococcales</taxon>
        <taxon>Micrococcaceae</taxon>
        <taxon>Nesterenkonia</taxon>
    </lineage>
</organism>
<name>A0ABR9JBT9_9MICC</name>
<evidence type="ECO:0000313" key="1">
    <source>
        <dbReference type="EMBL" id="MBE1523396.1"/>
    </source>
</evidence>
<accession>A0ABR9JBT9</accession>
<dbReference type="RefSeq" id="WP_192594553.1">
    <property type="nucleotide sequence ID" value="NZ_BAAALJ010000017.1"/>
</dbReference>
<proteinExistence type="predicted"/>
<evidence type="ECO:0000313" key="2">
    <source>
        <dbReference type="Proteomes" id="UP000643525"/>
    </source>
</evidence>
<keyword evidence="2" id="KW-1185">Reference proteome</keyword>
<dbReference type="Proteomes" id="UP000643525">
    <property type="component" value="Unassembled WGS sequence"/>
</dbReference>